<proteinExistence type="predicted"/>
<reference evidence="3" key="1">
    <citation type="submission" date="2020-06" db="EMBL/GenBank/DDBJ databases">
        <authorList>
            <consortium name="Plant Systems Biology data submission"/>
        </authorList>
    </citation>
    <scope>NUCLEOTIDE SEQUENCE</scope>
    <source>
        <strain evidence="3">D6</strain>
    </source>
</reference>
<gene>
    <name evidence="3" type="ORF">SEMRO_64_G036331.1</name>
</gene>
<dbReference type="AlphaFoldDB" id="A0A9N8DCT7"/>
<dbReference type="GO" id="GO:0003677">
    <property type="term" value="F:DNA binding"/>
    <property type="evidence" value="ECO:0007669"/>
    <property type="project" value="InterPro"/>
</dbReference>
<dbReference type="InterPro" id="IPR038279">
    <property type="entry name" value="Ndc10_dom2_sf"/>
</dbReference>
<dbReference type="Pfam" id="PF16787">
    <property type="entry name" value="NDC10_II"/>
    <property type="match status" value="1"/>
</dbReference>
<accession>A0A9N8DCT7</accession>
<feature type="compositionally biased region" description="Basic and acidic residues" evidence="1">
    <location>
        <begin position="34"/>
        <end position="45"/>
    </location>
</feature>
<dbReference type="OrthoDB" id="2576290at2759"/>
<keyword evidence="4" id="KW-1185">Reference proteome</keyword>
<comment type="caution">
    <text evidence="3">The sequence shown here is derived from an EMBL/GenBank/DDBJ whole genome shotgun (WGS) entry which is preliminary data.</text>
</comment>
<evidence type="ECO:0000256" key="1">
    <source>
        <dbReference type="SAM" id="MobiDB-lite"/>
    </source>
</evidence>
<organism evidence="3 4">
    <name type="scientific">Seminavis robusta</name>
    <dbReference type="NCBI Taxonomy" id="568900"/>
    <lineage>
        <taxon>Eukaryota</taxon>
        <taxon>Sar</taxon>
        <taxon>Stramenopiles</taxon>
        <taxon>Ochrophyta</taxon>
        <taxon>Bacillariophyta</taxon>
        <taxon>Bacillariophyceae</taxon>
        <taxon>Bacillariophycidae</taxon>
        <taxon>Naviculales</taxon>
        <taxon>Naviculaceae</taxon>
        <taxon>Seminavis</taxon>
    </lineage>
</organism>
<name>A0A9N8DCT7_9STRA</name>
<dbReference type="Proteomes" id="UP001153069">
    <property type="component" value="Unassembled WGS sequence"/>
</dbReference>
<evidence type="ECO:0000313" key="4">
    <source>
        <dbReference type="Proteomes" id="UP001153069"/>
    </source>
</evidence>
<protein>
    <recommendedName>
        <fullName evidence="2">Ndc10 domain-containing protein</fullName>
    </recommendedName>
</protein>
<dbReference type="Gene3D" id="1.10.443.20">
    <property type="entry name" value="Centromere DNA-binding protein complex CBF3 subunit, domain 2"/>
    <property type="match status" value="1"/>
</dbReference>
<feature type="region of interest" description="Disordered" evidence="1">
    <location>
        <begin position="16"/>
        <end position="45"/>
    </location>
</feature>
<sequence>MSRLISTSRFIANALGSPPRRYQQRTSTSPGGTERTHVIRHPDDNEINRNMRQQVLEAQDESRSTNSIKAQTPKAMEYFQYCDYAYSTDPYKYHLVAERVYRFMWYQCFREQKAKGLTKAQRALPPEQRDYFDPEDYEKVIAHLKKGPASRLAAVPQPTNPIGPTTFTAYQSVMKKIYNVQVAMTGNSGLPAQLRVQWDFIWIDEDMKILRDHVKGRKPKRDKANYKEKVTGEFSPYTIVEHYEKMEDYMWCRSQFARGYRSVNKSLRHRFCLLYLTSGVLRSESLHRAELSDFLGINLPKAPNDVQAPYLMVNQIPIGKTASRGARQFGRATRHKEVCYCAINGLAFYLQHRLFCTREFETMTVEDWMKNEEWFDIKLLIDVGSPQNNKTEMRNDSYGDCVGDMLKALGLACNKIQHLGRNIGPKTLEMCMEEAENIRRMGQWAEGVQDRSYSTKLPMSPIRALAGFTGGKDSIYWLPRSTVEPSKELLAKTPIGKWVYAAYDAVVEADKNCKKQTARAFLSFLMDINKIFLQDAAAMMIEQPERCVDHPLFKELHCLLSDEFASFKEEMRVALKEAQDPLDSNLQRVLPGLHQWHRANDSAMGILQQRVDSIAQTVNDGISSLISFSRQCENRRQHTEQRLATILESGAMALRGNGATTMEDDLVALTQDSHELDDVADFHNDPPPPLFFDSEMTDAEPLNNNRTTSPVEYEAAGTLLQVGATTATTAVTGTGGLSGEEIRCGAVIGVTLPNSSFYIRPNQPSLSALMDEYCGRADFHDALGGPEGREKRWKNKWRKHWSAAQTAQYLRTVAVVKGIRAFGEEQNLDEFDACATLQKVFKEECKCSVANMKKYLQEKELLGKKKSRGRTKLAE</sequence>
<dbReference type="InterPro" id="IPR031872">
    <property type="entry name" value="NDC10_II"/>
</dbReference>
<dbReference type="EMBL" id="CAICTM010000063">
    <property type="protein sequence ID" value="CAB9499581.1"/>
    <property type="molecule type" value="Genomic_DNA"/>
</dbReference>
<evidence type="ECO:0000259" key="2">
    <source>
        <dbReference type="Pfam" id="PF16787"/>
    </source>
</evidence>
<feature type="domain" description="Ndc10" evidence="2">
    <location>
        <begin position="278"/>
        <end position="554"/>
    </location>
</feature>
<evidence type="ECO:0000313" key="3">
    <source>
        <dbReference type="EMBL" id="CAB9499581.1"/>
    </source>
</evidence>